<protein>
    <submittedName>
        <fullName evidence="2">Ribbon-helix-helix domain-containing protein</fullName>
    </submittedName>
</protein>
<evidence type="ECO:0000313" key="2">
    <source>
        <dbReference type="EMBL" id="MBW8726530.1"/>
    </source>
</evidence>
<dbReference type="Proteomes" id="UP000700706">
    <property type="component" value="Unassembled WGS sequence"/>
</dbReference>
<dbReference type="AlphaFoldDB" id="A0A952KFN7"/>
<dbReference type="Gene3D" id="1.10.3990.20">
    <property type="entry name" value="protein bp1543"/>
    <property type="match status" value="1"/>
</dbReference>
<evidence type="ECO:0000259" key="1">
    <source>
        <dbReference type="Pfam" id="PF13467"/>
    </source>
</evidence>
<dbReference type="EMBL" id="JAEKLZ010000220">
    <property type="protein sequence ID" value="MBW8726530.1"/>
    <property type="molecule type" value="Genomic_DNA"/>
</dbReference>
<organism evidence="2 3">
    <name type="scientific">Inquilinus limosus</name>
    <dbReference type="NCBI Taxonomy" id="171674"/>
    <lineage>
        <taxon>Bacteria</taxon>
        <taxon>Pseudomonadati</taxon>
        <taxon>Pseudomonadota</taxon>
        <taxon>Alphaproteobacteria</taxon>
        <taxon>Rhodospirillales</taxon>
        <taxon>Rhodospirillaceae</taxon>
        <taxon>Inquilinus</taxon>
    </lineage>
</organism>
<dbReference type="Pfam" id="PF13467">
    <property type="entry name" value="RHH_4"/>
    <property type="match status" value="1"/>
</dbReference>
<sequence length="73" mass="7711">MSGVRKRSVSIAGHATSVSLEPAFWDALTRLAALRGLPVNRLVEAVDATRDPDGNLSSALRTAVLQAALAREI</sequence>
<feature type="domain" description="Ribbon-helix-helix" evidence="1">
    <location>
        <begin position="5"/>
        <end position="67"/>
    </location>
</feature>
<comment type="caution">
    <text evidence="2">The sequence shown here is derived from an EMBL/GenBank/DDBJ whole genome shotgun (WGS) entry which is preliminary data.</text>
</comment>
<dbReference type="InterPro" id="IPR038268">
    <property type="entry name" value="RHH_sf"/>
</dbReference>
<dbReference type="InterPro" id="IPR027373">
    <property type="entry name" value="RHH_dom"/>
</dbReference>
<accession>A0A952KFN7</accession>
<proteinExistence type="predicted"/>
<name>A0A952KFN7_9PROT</name>
<evidence type="ECO:0000313" key="3">
    <source>
        <dbReference type="Proteomes" id="UP000700706"/>
    </source>
</evidence>
<gene>
    <name evidence="2" type="ORF">JF625_15425</name>
</gene>
<reference evidence="2" key="1">
    <citation type="submission" date="2020-06" db="EMBL/GenBank/DDBJ databases">
        <title>Stable isotope informed genome-resolved metagenomics uncovers potential trophic interactions in rhizosphere soil.</title>
        <authorList>
            <person name="Starr E.P."/>
            <person name="Shi S."/>
            <person name="Blazewicz S.J."/>
            <person name="Koch B.J."/>
            <person name="Probst A.J."/>
            <person name="Hungate B.A."/>
            <person name="Pett-Ridge J."/>
            <person name="Firestone M.K."/>
            <person name="Banfield J.F."/>
        </authorList>
    </citation>
    <scope>NUCLEOTIDE SEQUENCE</scope>
    <source>
        <strain evidence="2">YM_69_17</strain>
    </source>
</reference>